<feature type="domain" description="FecR protein" evidence="1">
    <location>
        <begin position="107"/>
        <end position="196"/>
    </location>
</feature>
<sequence length="310" mass="33199">MPRLPPPRALEQASRWIARQGADDYDAAAEADFAAWYGAAAENARAYEQIRRLWGTLGQVQRQRLQPPRGRRHAAAGAVSLALLLGSLPWLPEWWLAARADHLAELGGNRHIELADGSRVVLESGSALRVRLGQAGREVELLRGRALFEVARQPQGEGFAPFSVAVGETRATALGTRYQVEKLAGETVVTVLESRVAVHCGDCQEGPREAVLGPGDMARVGPGGLETARAPAGADAWSDGMLAFDRQPFAVAADQLQRYLPQKVLLLSQAAQQQLVSGTVDPARPEAALGLLARGAGLQVTRLPGLLLVR</sequence>
<reference evidence="3 4" key="1">
    <citation type="submission" date="2019-02" db="EMBL/GenBank/DDBJ databases">
        <title>Genomic Encyclopedia of Type Strains, Phase IV (KMG-IV): sequencing the most valuable type-strain genomes for metagenomic binning, comparative biology and taxonomic classification.</title>
        <authorList>
            <person name="Goeker M."/>
        </authorList>
    </citation>
    <scope>NUCLEOTIDE SEQUENCE [LARGE SCALE GENOMIC DNA]</scope>
    <source>
        <strain evidence="3 4">DSM 21223</strain>
    </source>
</reference>
<evidence type="ECO:0000259" key="1">
    <source>
        <dbReference type="Pfam" id="PF04773"/>
    </source>
</evidence>
<dbReference type="PANTHER" id="PTHR30273">
    <property type="entry name" value="PERIPLASMIC SIGNAL SENSOR AND SIGMA FACTOR ACTIVATOR FECR-RELATED"/>
    <property type="match status" value="1"/>
</dbReference>
<accession>A0ABY0INK2</accession>
<evidence type="ECO:0000313" key="4">
    <source>
        <dbReference type="Proteomes" id="UP000292136"/>
    </source>
</evidence>
<organism evidence="3 4">
    <name type="scientific">Azospira oryzae</name>
    <dbReference type="NCBI Taxonomy" id="146939"/>
    <lineage>
        <taxon>Bacteria</taxon>
        <taxon>Pseudomonadati</taxon>
        <taxon>Pseudomonadota</taxon>
        <taxon>Betaproteobacteria</taxon>
        <taxon>Rhodocyclales</taxon>
        <taxon>Rhodocyclaceae</taxon>
        <taxon>Azospira</taxon>
    </lineage>
</organism>
<dbReference type="InterPro" id="IPR032623">
    <property type="entry name" value="FecR_N"/>
</dbReference>
<dbReference type="Gene3D" id="2.60.120.1440">
    <property type="match status" value="1"/>
</dbReference>
<dbReference type="RefSeq" id="WP_165397537.1">
    <property type="nucleotide sequence ID" value="NZ_SHKM01000003.1"/>
</dbReference>
<dbReference type="Proteomes" id="UP000292136">
    <property type="component" value="Unassembled WGS sequence"/>
</dbReference>
<dbReference type="InterPro" id="IPR012373">
    <property type="entry name" value="Ferrdict_sens_TM"/>
</dbReference>
<dbReference type="Pfam" id="PF16220">
    <property type="entry name" value="DUF4880"/>
    <property type="match status" value="1"/>
</dbReference>
<dbReference type="InterPro" id="IPR006860">
    <property type="entry name" value="FecR"/>
</dbReference>
<dbReference type="EMBL" id="SHKM01000003">
    <property type="protein sequence ID" value="RZT75676.1"/>
    <property type="molecule type" value="Genomic_DNA"/>
</dbReference>
<dbReference type="Pfam" id="PF04773">
    <property type="entry name" value="FecR"/>
    <property type="match status" value="1"/>
</dbReference>
<proteinExistence type="predicted"/>
<evidence type="ECO:0000313" key="3">
    <source>
        <dbReference type="EMBL" id="RZT75676.1"/>
    </source>
</evidence>
<keyword evidence="4" id="KW-1185">Reference proteome</keyword>
<dbReference type="PANTHER" id="PTHR30273:SF2">
    <property type="entry name" value="PROTEIN FECR"/>
    <property type="match status" value="1"/>
</dbReference>
<evidence type="ECO:0000259" key="2">
    <source>
        <dbReference type="Pfam" id="PF16220"/>
    </source>
</evidence>
<comment type="caution">
    <text evidence="3">The sequence shown here is derived from an EMBL/GenBank/DDBJ whole genome shotgun (WGS) entry which is preliminary data.</text>
</comment>
<dbReference type="PIRSF" id="PIRSF018266">
    <property type="entry name" value="FecR"/>
    <property type="match status" value="1"/>
</dbReference>
<feature type="domain" description="FecR N-terminal" evidence="2">
    <location>
        <begin position="11"/>
        <end position="53"/>
    </location>
</feature>
<gene>
    <name evidence="3" type="ORF">EV678_2862</name>
</gene>
<name>A0ABY0INK2_9RHOO</name>
<protein>
    <submittedName>
        <fullName evidence="3">FecR family protein</fullName>
    </submittedName>
</protein>